<dbReference type="GO" id="GO:0000981">
    <property type="term" value="F:DNA-binding transcription factor activity, RNA polymerase II-specific"/>
    <property type="evidence" value="ECO:0007669"/>
    <property type="project" value="InterPro"/>
</dbReference>
<dbReference type="CDD" id="cd00067">
    <property type="entry name" value="GAL4"/>
    <property type="match status" value="1"/>
</dbReference>
<dbReference type="EMBL" id="BDGX01000037">
    <property type="protein sequence ID" value="GAV54102.1"/>
    <property type="molecule type" value="Genomic_DNA"/>
</dbReference>
<organism evidence="3 4">
    <name type="scientific">Zygosaccharomyces rouxii</name>
    <dbReference type="NCBI Taxonomy" id="4956"/>
    <lineage>
        <taxon>Eukaryota</taxon>
        <taxon>Fungi</taxon>
        <taxon>Dikarya</taxon>
        <taxon>Ascomycota</taxon>
        <taxon>Saccharomycotina</taxon>
        <taxon>Saccharomycetes</taxon>
        <taxon>Saccharomycetales</taxon>
        <taxon>Saccharomycetaceae</taxon>
        <taxon>Zygosaccharomyces</taxon>
    </lineage>
</organism>
<dbReference type="PANTHER" id="PTHR31405:SF8">
    <property type="entry name" value="TRANSCRIPTION FACTOR PDR8-RELATED"/>
    <property type="match status" value="1"/>
</dbReference>
<dbReference type="CDD" id="cd12148">
    <property type="entry name" value="fungal_TF_MHR"/>
    <property type="match status" value="1"/>
</dbReference>
<evidence type="ECO:0000256" key="1">
    <source>
        <dbReference type="SAM" id="MobiDB-lite"/>
    </source>
</evidence>
<dbReference type="OrthoDB" id="4356994at2759"/>
<reference evidence="3 4" key="1">
    <citation type="submission" date="2016-08" db="EMBL/GenBank/DDBJ databases">
        <title>Draft genome sequence of allopolyploid Zygosaccharomyces rouxii.</title>
        <authorList>
            <person name="Watanabe J."/>
            <person name="Uehara K."/>
            <person name="Mogi Y."/>
            <person name="Tsukioka Y."/>
        </authorList>
    </citation>
    <scope>NUCLEOTIDE SEQUENCE [LARGE SCALE GENOMIC DNA]</scope>
    <source>
        <strain evidence="3 4">NBRC 110957</strain>
    </source>
</reference>
<accession>A0A1Q3AEJ6</accession>
<dbReference type="InterPro" id="IPR001138">
    <property type="entry name" value="Zn2Cys6_DnaBD"/>
</dbReference>
<evidence type="ECO:0000313" key="4">
    <source>
        <dbReference type="Proteomes" id="UP000187013"/>
    </source>
</evidence>
<dbReference type="GO" id="GO:0008270">
    <property type="term" value="F:zinc ion binding"/>
    <property type="evidence" value="ECO:0007669"/>
    <property type="project" value="InterPro"/>
</dbReference>
<dbReference type="PROSITE" id="PS00463">
    <property type="entry name" value="ZN2_CY6_FUNGAL_1"/>
    <property type="match status" value="1"/>
</dbReference>
<dbReference type="Gene3D" id="4.10.240.10">
    <property type="entry name" value="Zn(2)-C6 fungal-type DNA-binding domain"/>
    <property type="match status" value="1"/>
</dbReference>
<feature type="compositionally biased region" description="Low complexity" evidence="1">
    <location>
        <begin position="150"/>
        <end position="167"/>
    </location>
</feature>
<feature type="domain" description="Zn(2)-C6 fungal-type" evidence="2">
    <location>
        <begin position="52"/>
        <end position="83"/>
    </location>
</feature>
<protein>
    <recommendedName>
        <fullName evidence="2">Zn(2)-C6 fungal-type domain-containing protein</fullName>
    </recommendedName>
</protein>
<dbReference type="PROSITE" id="PS50048">
    <property type="entry name" value="ZN2_CY6_FUNGAL_2"/>
    <property type="match status" value="1"/>
</dbReference>
<dbReference type="AlphaFoldDB" id="A0A1Q3AEJ6"/>
<dbReference type="Pfam" id="PF00172">
    <property type="entry name" value="Zn_clus"/>
    <property type="match status" value="1"/>
</dbReference>
<dbReference type="SMART" id="SM00066">
    <property type="entry name" value="GAL4"/>
    <property type="match status" value="1"/>
</dbReference>
<dbReference type="SUPFAM" id="SSF57701">
    <property type="entry name" value="Zn2/Cys6 DNA-binding domain"/>
    <property type="match status" value="1"/>
</dbReference>
<dbReference type="InterPro" id="IPR052693">
    <property type="entry name" value="Yeast_MDR_Regulatory"/>
</dbReference>
<dbReference type="InterPro" id="IPR036864">
    <property type="entry name" value="Zn2-C6_fun-type_DNA-bd_sf"/>
</dbReference>
<name>A0A1Q3AEJ6_ZYGRO</name>
<dbReference type="PANTHER" id="PTHR31405">
    <property type="entry name" value="TRANSCRIPTION FACTOR PDR8-RELATED"/>
    <property type="match status" value="1"/>
</dbReference>
<dbReference type="Proteomes" id="UP000187013">
    <property type="component" value="Unassembled WGS sequence"/>
</dbReference>
<feature type="region of interest" description="Disordered" evidence="1">
    <location>
        <begin position="23"/>
        <end position="45"/>
    </location>
</feature>
<feature type="region of interest" description="Disordered" evidence="1">
    <location>
        <begin position="127"/>
        <end position="168"/>
    </location>
</feature>
<evidence type="ECO:0000259" key="2">
    <source>
        <dbReference type="PROSITE" id="PS50048"/>
    </source>
</evidence>
<proteinExistence type="predicted"/>
<comment type="caution">
    <text evidence="3">The sequence shown here is derived from an EMBL/GenBank/DDBJ whole genome shotgun (WGS) entry which is preliminary data.</text>
</comment>
<feature type="compositionally biased region" description="Low complexity" evidence="1">
    <location>
        <begin position="23"/>
        <end position="41"/>
    </location>
</feature>
<sequence>MAIERDEFDGLCSPYLGNTGLNVNPNSNSNSTASANTGSVTTKKKRRKPIKTCTFCRRRKLRCDQQKPMCSTCVARGLPECVYMESSSKPRMMASHHDVVDSKGSVANTKLLLKVNELERQLRDVANRIGSGSGSGDSNSGDTPQGGTESLVGPSSAFSLSSASPNSTDVRIRAVPQQNELQQQREVQHESQPYSFSDAATSASANPLRKLYVLQSKRNGRKMLYGPTAMRSFLFNGNWELVTRFQQLREKVKLARHEVKKEWGYSMLRENKLIEVPSDSFTTNHTDTSLVRQLIFGLPSYEEIQRCIELFFAKPELYEITEAFDRKKVLNDFKMGFVPGLPSLTSGKRPIINIVPFTKSHYYKIGVILGIVALVRLGVVIPEVLEKFFVFLSGLSTAKTMYVERVQFTLLRYFHRNVHGLSGGDESHEIVLVDSLVCDAISLGLNRNIKVLFQGEDELLGSIDSLEKLWCWVVFLDFSLAFHIGRPVKLTEENIFHEEFFDDDSPGFYGLTKRFLKKIARPIMRSIFNKSTRPDLNKHFQDLLAFTEKEFLPISFYTNRELIYKTPLQETRILGIIFSMLLCLQGLKFFDGSAPNVDSRNSAIKVALVSFSVASNAMARSMEMDKAHFSETNKLGDETPSPYFVEAISMFYPFFIRGISMPYILAYDTLTVFQGGALVLESSDDTLDWDLTTLRAPKSKNLPTIPALLLFYRIFDDLRNAYNIQAKLIRQRCHNLQIILSMEKVQRMVIQEVLEVRTATETTWKSQVLRQDFPSPGKALSPPSMANLENANSNFLGNLDDNRRARKSSSSATASVLPFVQDHSGTPAPEPAIGDVAECEFGTHGTSATAASSTNKDHPAIGGAVEPDMGVFDQEHDIIGMISDDFWESYNSRWAELLNSAEAGNLFSDIDL</sequence>
<gene>
    <name evidence="3" type="ORF">ZYGR_0AK06040</name>
</gene>
<evidence type="ECO:0000313" key="3">
    <source>
        <dbReference type="EMBL" id="GAV54102.1"/>
    </source>
</evidence>